<comment type="caution">
    <text evidence="1">The sequence shown here is derived from an EMBL/GenBank/DDBJ whole genome shotgun (WGS) entry which is preliminary data.</text>
</comment>
<dbReference type="Proteomes" id="UP000014461">
    <property type="component" value="Unassembled WGS sequence"/>
</dbReference>
<keyword evidence="2" id="KW-1185">Reference proteome</keyword>
<name>R9PUC6_AGAAL</name>
<dbReference type="AlphaFoldDB" id="R9PUC6"/>
<accession>R9PUC6</accession>
<proteinExistence type="predicted"/>
<reference evidence="1" key="1">
    <citation type="journal article" date="2013" name="Genome Announc.">
        <title>Draft Genome Sequence of Agarivorans albus Strain MKT 106T, an Agarolytic Marine Bacterium.</title>
        <authorList>
            <person name="Yasuike M."/>
            <person name="Nakamura Y."/>
            <person name="Kai W."/>
            <person name="Fujiwara A."/>
            <person name="Fukui Y."/>
            <person name="Satomi M."/>
            <person name="Sano M."/>
        </authorList>
    </citation>
    <scope>NUCLEOTIDE SEQUENCE [LARGE SCALE GENOMIC DNA]</scope>
</reference>
<gene>
    <name evidence="1" type="ORF">AALB_4016</name>
</gene>
<evidence type="ECO:0000313" key="2">
    <source>
        <dbReference type="Proteomes" id="UP000014461"/>
    </source>
</evidence>
<evidence type="ECO:0000313" key="1">
    <source>
        <dbReference type="EMBL" id="GAD03936.1"/>
    </source>
</evidence>
<protein>
    <submittedName>
        <fullName evidence="1">Uncharacterized protein</fullName>
    </submittedName>
</protein>
<dbReference type="EMBL" id="BARX01000038">
    <property type="protein sequence ID" value="GAD03936.1"/>
    <property type="molecule type" value="Genomic_DNA"/>
</dbReference>
<sequence>MFRFTLQISSKITQIMGFFDTDQIPDLAYFDTILLSKVAGRSCG</sequence>
<organism evidence="1 2">
    <name type="scientific">Agarivorans albus MKT 106</name>
    <dbReference type="NCBI Taxonomy" id="1331007"/>
    <lineage>
        <taxon>Bacteria</taxon>
        <taxon>Pseudomonadati</taxon>
        <taxon>Pseudomonadota</taxon>
        <taxon>Gammaproteobacteria</taxon>
        <taxon>Alteromonadales</taxon>
        <taxon>Alteromonadaceae</taxon>
        <taxon>Agarivorans</taxon>
    </lineage>
</organism>